<organism evidence="2 3">
    <name type="scientific">Roseovarius gaetbuli</name>
    <dbReference type="NCBI Taxonomy" id="1356575"/>
    <lineage>
        <taxon>Bacteria</taxon>
        <taxon>Pseudomonadati</taxon>
        <taxon>Pseudomonadota</taxon>
        <taxon>Alphaproteobacteria</taxon>
        <taxon>Rhodobacterales</taxon>
        <taxon>Roseobacteraceae</taxon>
        <taxon>Roseovarius</taxon>
    </lineage>
</organism>
<dbReference type="RefSeq" id="WP_085825235.1">
    <property type="nucleotide sequence ID" value="NZ_FWFJ01000001.1"/>
</dbReference>
<dbReference type="Gene3D" id="3.40.630.30">
    <property type="match status" value="1"/>
</dbReference>
<dbReference type="EMBL" id="FWFJ01000001">
    <property type="protein sequence ID" value="SLN11503.1"/>
    <property type="molecule type" value="Genomic_DNA"/>
</dbReference>
<dbReference type="EC" id="2.3.1.-" evidence="2"/>
<dbReference type="Proteomes" id="UP000194012">
    <property type="component" value="Unassembled WGS sequence"/>
</dbReference>
<dbReference type="InterPro" id="IPR016181">
    <property type="entry name" value="Acyl_CoA_acyltransferase"/>
</dbReference>
<dbReference type="PANTHER" id="PTHR43451">
    <property type="entry name" value="ACETYLTRANSFERASE (GNAT) FAMILY PROTEIN"/>
    <property type="match status" value="1"/>
</dbReference>
<dbReference type="InterPro" id="IPR052564">
    <property type="entry name" value="N-acetyltrans/Recomb-assoc"/>
</dbReference>
<keyword evidence="3" id="KW-1185">Reference proteome</keyword>
<protein>
    <submittedName>
        <fullName evidence="2">Putative N-acetyltransferase YafP</fullName>
        <ecNumber evidence="2">2.3.1.-</ecNumber>
    </submittedName>
</protein>
<dbReference type="GO" id="GO:0016747">
    <property type="term" value="F:acyltransferase activity, transferring groups other than amino-acyl groups"/>
    <property type="evidence" value="ECO:0007669"/>
    <property type="project" value="InterPro"/>
</dbReference>
<proteinExistence type="predicted"/>
<evidence type="ECO:0000313" key="2">
    <source>
        <dbReference type="EMBL" id="SLN11503.1"/>
    </source>
</evidence>
<keyword evidence="2" id="KW-0012">Acyltransferase</keyword>
<evidence type="ECO:0000313" key="3">
    <source>
        <dbReference type="Proteomes" id="UP000194012"/>
    </source>
</evidence>
<dbReference type="PROSITE" id="PS51186">
    <property type="entry name" value="GNAT"/>
    <property type="match status" value="1"/>
</dbReference>
<dbReference type="Pfam" id="PF13673">
    <property type="entry name" value="Acetyltransf_10"/>
    <property type="match status" value="1"/>
</dbReference>
<reference evidence="3" key="1">
    <citation type="submission" date="2017-03" db="EMBL/GenBank/DDBJ databases">
        <authorList>
            <person name="Rodrigo-Torres L."/>
            <person name="Arahal R.D."/>
            <person name="Lucena T."/>
        </authorList>
    </citation>
    <scope>NUCLEOTIDE SEQUENCE [LARGE SCALE GENOMIC DNA]</scope>
    <source>
        <strain evidence="3">CECT 8370</strain>
    </source>
</reference>
<feature type="domain" description="N-acetyltransferase" evidence="1">
    <location>
        <begin position="15"/>
        <end position="170"/>
    </location>
</feature>
<accession>A0A1X6Y639</accession>
<evidence type="ECO:0000259" key="1">
    <source>
        <dbReference type="PROSITE" id="PS51186"/>
    </source>
</evidence>
<gene>
    <name evidence="2" type="primary">yafP</name>
    <name evidence="2" type="ORF">ROG8370_00224</name>
</gene>
<name>A0A1X6Y639_9RHOB</name>
<dbReference type="OrthoDB" id="9789081at2"/>
<dbReference type="SUPFAM" id="SSF55729">
    <property type="entry name" value="Acyl-CoA N-acyltransferases (Nat)"/>
    <property type="match status" value="1"/>
</dbReference>
<sequence length="176" mass="19138">MRAKDPTLAPCPPDIRIRPYEPRDTPKVLEVFQTAITQGAARCYDAAQREAWAAGLVEVEAMATRLTGLEVWVAVRAESDQVVGFMTLAPSGHIDFAYVAPTVMGQGVAQALYEVVEPRARAAALARLITEASHLARRFFACRGWQVDRAARVQRAGVTLENFAMSKPLGIKNSAG</sequence>
<dbReference type="AlphaFoldDB" id="A0A1X6Y639"/>
<dbReference type="CDD" id="cd04301">
    <property type="entry name" value="NAT_SF"/>
    <property type="match status" value="1"/>
</dbReference>
<dbReference type="InterPro" id="IPR000182">
    <property type="entry name" value="GNAT_dom"/>
</dbReference>
<keyword evidence="2" id="KW-0808">Transferase</keyword>
<dbReference type="PANTHER" id="PTHR43451:SF1">
    <property type="entry name" value="ACETYLTRANSFERASE"/>
    <property type="match status" value="1"/>
</dbReference>